<reference evidence="6 7" key="1">
    <citation type="submission" date="2019-09" db="EMBL/GenBank/DDBJ databases">
        <authorList>
            <person name="Park J.-S."/>
            <person name="Choi H.-J."/>
        </authorList>
    </citation>
    <scope>NUCLEOTIDE SEQUENCE [LARGE SCALE GENOMIC DNA]</scope>
    <source>
        <strain evidence="6 7">176SS1-4</strain>
    </source>
</reference>
<dbReference type="Pfam" id="PF10614">
    <property type="entry name" value="CsgF"/>
    <property type="match status" value="1"/>
</dbReference>
<evidence type="ECO:0000313" key="6">
    <source>
        <dbReference type="EMBL" id="KAA9005065.1"/>
    </source>
</evidence>
<protein>
    <recommendedName>
        <fullName evidence="2">Curli production assembly/transport component CsgF</fullName>
    </recommendedName>
</protein>
<keyword evidence="3" id="KW-0732">Signal</keyword>
<keyword evidence="7" id="KW-1185">Reference proteome</keyword>
<organism evidence="6 7">
    <name type="scientific">Histidinibacterium aquaticum</name>
    <dbReference type="NCBI Taxonomy" id="2613962"/>
    <lineage>
        <taxon>Bacteria</taxon>
        <taxon>Pseudomonadati</taxon>
        <taxon>Pseudomonadota</taxon>
        <taxon>Alphaproteobacteria</taxon>
        <taxon>Rhodobacterales</taxon>
        <taxon>Paracoccaceae</taxon>
        <taxon>Histidinibacterium</taxon>
    </lineage>
</organism>
<evidence type="ECO:0000256" key="4">
    <source>
        <dbReference type="SAM" id="MobiDB-lite"/>
    </source>
</evidence>
<dbReference type="AlphaFoldDB" id="A0A5J5GAC6"/>
<feature type="compositionally biased region" description="Acidic residues" evidence="4">
    <location>
        <begin position="153"/>
        <end position="166"/>
    </location>
</feature>
<evidence type="ECO:0000256" key="3">
    <source>
        <dbReference type="ARBA" id="ARBA00022729"/>
    </source>
</evidence>
<dbReference type="EMBL" id="VYQE01000008">
    <property type="protein sequence ID" value="KAA9005065.1"/>
    <property type="molecule type" value="Genomic_DNA"/>
</dbReference>
<sequence length="166" mass="17635">MGGASGWRRNSATDSPSRPGWPYSAYPFRLRIRRDRLWMNGYFSKRAAKLQQRFFFHGLPARDGGRKMMKRKSMLAICMVMGLPSAAAAQGLVYAPLNPGLGGNPDLTGYLSELASIQNNFDEGGGGGGFPVIDFPDIDIDLGGGIGGGGSGDDNENGDGDSDPDS</sequence>
<keyword evidence="5" id="KW-0812">Transmembrane</keyword>
<name>A0A5J5GAC6_9RHOB</name>
<comment type="caution">
    <text evidence="6">The sequence shown here is derived from an EMBL/GenBank/DDBJ whole genome shotgun (WGS) entry which is preliminary data.</text>
</comment>
<evidence type="ECO:0000256" key="2">
    <source>
        <dbReference type="ARBA" id="ARBA00014031"/>
    </source>
</evidence>
<keyword evidence="5" id="KW-0472">Membrane</keyword>
<proteinExistence type="predicted"/>
<accession>A0A5J5GAC6</accession>
<feature type="region of interest" description="Disordered" evidence="4">
    <location>
        <begin position="144"/>
        <end position="166"/>
    </location>
</feature>
<feature type="transmembrane region" description="Helical" evidence="5">
    <location>
        <begin position="74"/>
        <end position="97"/>
    </location>
</feature>
<evidence type="ECO:0000313" key="7">
    <source>
        <dbReference type="Proteomes" id="UP000326554"/>
    </source>
</evidence>
<dbReference type="InterPro" id="IPR018893">
    <property type="entry name" value="T8SS_CsgF"/>
</dbReference>
<comment type="function">
    <text evidence="1">May be involved in the biogenesis of curli organelles.</text>
</comment>
<gene>
    <name evidence="6" type="ORF">F3S47_18730</name>
</gene>
<evidence type="ECO:0000256" key="5">
    <source>
        <dbReference type="SAM" id="Phobius"/>
    </source>
</evidence>
<keyword evidence="5" id="KW-1133">Transmembrane helix</keyword>
<dbReference type="Proteomes" id="UP000326554">
    <property type="component" value="Unassembled WGS sequence"/>
</dbReference>
<evidence type="ECO:0000256" key="1">
    <source>
        <dbReference type="ARBA" id="ARBA00003989"/>
    </source>
</evidence>